<feature type="non-terminal residue" evidence="2">
    <location>
        <position position="1"/>
    </location>
</feature>
<evidence type="ECO:0000313" key="3">
    <source>
        <dbReference type="Proteomes" id="UP000037035"/>
    </source>
</evidence>
<dbReference type="Pfam" id="PF20515">
    <property type="entry name" value="2OG-FeII_Oxy_6"/>
    <property type="match status" value="1"/>
</dbReference>
<evidence type="ECO:0000259" key="1">
    <source>
        <dbReference type="Pfam" id="PF20515"/>
    </source>
</evidence>
<comment type="caution">
    <text evidence="2">The sequence shown here is derived from an EMBL/GenBank/DDBJ whole genome shotgun (WGS) entry which is preliminary data.</text>
</comment>
<accession>A0A0L6UVQ7</accession>
<dbReference type="VEuPathDB" id="FungiDB:VP01_3502g6"/>
<feature type="domain" description="Tet-like 2OG-Fe(II) oxygenase" evidence="1">
    <location>
        <begin position="32"/>
        <end position="168"/>
    </location>
</feature>
<evidence type="ECO:0000313" key="2">
    <source>
        <dbReference type="EMBL" id="KNZ52608.1"/>
    </source>
</evidence>
<dbReference type="EMBL" id="LAVV01008505">
    <property type="protein sequence ID" value="KNZ52608.1"/>
    <property type="molecule type" value="Genomic_DNA"/>
</dbReference>
<organism evidence="2 3">
    <name type="scientific">Puccinia sorghi</name>
    <dbReference type="NCBI Taxonomy" id="27349"/>
    <lineage>
        <taxon>Eukaryota</taxon>
        <taxon>Fungi</taxon>
        <taxon>Dikarya</taxon>
        <taxon>Basidiomycota</taxon>
        <taxon>Pucciniomycotina</taxon>
        <taxon>Pucciniomycetes</taxon>
        <taxon>Pucciniales</taxon>
        <taxon>Pucciniaceae</taxon>
        <taxon>Puccinia</taxon>
    </lineage>
</organism>
<proteinExistence type="predicted"/>
<keyword evidence="3" id="KW-1185">Reference proteome</keyword>
<dbReference type="OrthoDB" id="2496844at2759"/>
<sequence length="172" mass="19363">LPVFNYGSFSQITIPTSKPPSHCSNSLTESQPRYGEASKIGTTGIAAKGSKDLEGYLHLQTHVPKQNTFIVKQFYSISYPLFDEVKQQHNALNEPGLEQNFKEDPNFLKCHLSFTTSNVSNLTHKEDDASPFIFVIWIPIKQKTCKLVEDKFEVHGGEFIFPDDPCGIILWG</sequence>
<dbReference type="AlphaFoldDB" id="A0A0L6UVQ7"/>
<protein>
    <recommendedName>
        <fullName evidence="1">Tet-like 2OG-Fe(II) oxygenase domain-containing protein</fullName>
    </recommendedName>
</protein>
<reference evidence="2 3" key="1">
    <citation type="submission" date="2015-08" db="EMBL/GenBank/DDBJ databases">
        <title>Next Generation Sequencing and Analysis of the Genome of Puccinia sorghi L Schw, the Causal Agent of Maize Common Rust.</title>
        <authorList>
            <person name="Rochi L."/>
            <person name="Burguener G."/>
            <person name="Darino M."/>
            <person name="Turjanski A."/>
            <person name="Kreff E."/>
            <person name="Dieguez M.J."/>
            <person name="Sacco F."/>
        </authorList>
    </citation>
    <scope>NUCLEOTIDE SEQUENCE [LARGE SCALE GENOMIC DNA]</scope>
    <source>
        <strain evidence="2 3">RO10H11247</strain>
    </source>
</reference>
<name>A0A0L6UVQ7_9BASI</name>
<dbReference type="InterPro" id="IPR046798">
    <property type="entry name" value="2OG-FeII_Oxy_6"/>
</dbReference>
<gene>
    <name evidence="2" type="ORF">VP01_3502g6</name>
</gene>
<dbReference type="Proteomes" id="UP000037035">
    <property type="component" value="Unassembled WGS sequence"/>
</dbReference>